<dbReference type="EMBL" id="PGOL01004056">
    <property type="protein sequence ID" value="PKI38621.1"/>
    <property type="molecule type" value="Genomic_DNA"/>
</dbReference>
<keyword evidence="3" id="KW-1185">Reference proteome</keyword>
<keyword evidence="1" id="KW-0812">Transmembrane</keyword>
<evidence type="ECO:0000313" key="2">
    <source>
        <dbReference type="EMBL" id="PKI38621.1"/>
    </source>
</evidence>
<evidence type="ECO:0000256" key="1">
    <source>
        <dbReference type="SAM" id="Phobius"/>
    </source>
</evidence>
<feature type="transmembrane region" description="Helical" evidence="1">
    <location>
        <begin position="124"/>
        <end position="143"/>
    </location>
</feature>
<keyword evidence="1" id="KW-1133">Transmembrane helix</keyword>
<keyword evidence="1" id="KW-0472">Membrane</keyword>
<comment type="caution">
    <text evidence="2">The sequence shown here is derived from an EMBL/GenBank/DDBJ whole genome shotgun (WGS) entry which is preliminary data.</text>
</comment>
<reference evidence="2 3" key="1">
    <citation type="submission" date="2017-11" db="EMBL/GenBank/DDBJ databases">
        <title>De-novo sequencing of pomegranate (Punica granatum L.) genome.</title>
        <authorList>
            <person name="Akparov Z."/>
            <person name="Amiraslanov A."/>
            <person name="Hajiyeva S."/>
            <person name="Abbasov M."/>
            <person name="Kaur K."/>
            <person name="Hamwieh A."/>
            <person name="Solovyev V."/>
            <person name="Salamov A."/>
            <person name="Braich B."/>
            <person name="Kosarev P."/>
            <person name="Mahmoud A."/>
            <person name="Hajiyev E."/>
            <person name="Babayeva S."/>
            <person name="Izzatullayeva V."/>
            <person name="Mammadov A."/>
            <person name="Mammadov A."/>
            <person name="Sharifova S."/>
            <person name="Ojaghi J."/>
            <person name="Eynullazada K."/>
            <person name="Bayramov B."/>
            <person name="Abdulazimova A."/>
            <person name="Shahmuradov I."/>
        </authorList>
    </citation>
    <scope>NUCLEOTIDE SEQUENCE [LARGE SCALE GENOMIC DNA]</scope>
    <source>
        <strain evidence="3">cv. AG2017</strain>
        <tissue evidence="2">Leaf</tissue>
    </source>
</reference>
<dbReference type="AlphaFoldDB" id="A0A2I0I3T5"/>
<proteinExistence type="predicted"/>
<organism evidence="2 3">
    <name type="scientific">Punica granatum</name>
    <name type="common">Pomegranate</name>
    <dbReference type="NCBI Taxonomy" id="22663"/>
    <lineage>
        <taxon>Eukaryota</taxon>
        <taxon>Viridiplantae</taxon>
        <taxon>Streptophyta</taxon>
        <taxon>Embryophyta</taxon>
        <taxon>Tracheophyta</taxon>
        <taxon>Spermatophyta</taxon>
        <taxon>Magnoliopsida</taxon>
        <taxon>eudicotyledons</taxon>
        <taxon>Gunneridae</taxon>
        <taxon>Pentapetalae</taxon>
        <taxon>rosids</taxon>
        <taxon>malvids</taxon>
        <taxon>Myrtales</taxon>
        <taxon>Lythraceae</taxon>
        <taxon>Punica</taxon>
    </lineage>
</organism>
<protein>
    <submittedName>
        <fullName evidence="2">Uncharacterized protein</fullName>
    </submittedName>
</protein>
<dbReference type="Proteomes" id="UP000233551">
    <property type="component" value="Unassembled WGS sequence"/>
</dbReference>
<name>A0A2I0I3T5_PUNGR</name>
<evidence type="ECO:0000313" key="3">
    <source>
        <dbReference type="Proteomes" id="UP000233551"/>
    </source>
</evidence>
<gene>
    <name evidence="2" type="ORF">CRG98_041054</name>
</gene>
<accession>A0A2I0I3T5</accession>
<sequence length="168" mass="18914">MPWPPSTAYFSAIVEVGHFPRRLSELDETGKVSLHPSLKFNGGLRRSSPLPVVAEERGKIAIRAEATSTVQQEIYRTVRPGGKGEEGEESGSELEPELGRASGLGSVKIVDEIEFFMGDFRDSLRFWTGAIWFGLILKRIWFVHGRERASTRRYVGENVYSQTMRVNL</sequence>